<proteinExistence type="inferred from homology"/>
<evidence type="ECO:0000256" key="1">
    <source>
        <dbReference type="ARBA" id="ARBA00001938"/>
    </source>
</evidence>
<dbReference type="SUPFAM" id="SSF47005">
    <property type="entry name" value="Peripheral subunit-binding domain of 2-oxo acid dehydrogenase complex"/>
    <property type="match status" value="1"/>
</dbReference>
<evidence type="ECO:0000313" key="11">
    <source>
        <dbReference type="Proteomes" id="UP000008035"/>
    </source>
</evidence>
<dbReference type="InterPro" id="IPR003016">
    <property type="entry name" value="2-oxoA_DH_lipoyl-BS"/>
</dbReference>
<evidence type="ECO:0000256" key="4">
    <source>
        <dbReference type="ARBA" id="ARBA00022679"/>
    </source>
</evidence>
<evidence type="ECO:0000256" key="2">
    <source>
        <dbReference type="ARBA" id="ARBA00007317"/>
    </source>
</evidence>
<reference evidence="10 11" key="1">
    <citation type="journal article" date="2012" name="BMC Genomics">
        <title>Comparative genomics of the classical Bordetella subspecies: the evolution and exchange of virulence-associated diversity amongst closely related pathogens.</title>
        <authorList>
            <person name="Park J."/>
            <person name="Zhang Y."/>
            <person name="Buboltz A.M."/>
            <person name="Zhang X."/>
            <person name="Schuster S.C."/>
            <person name="Ahuja U."/>
            <person name="Liu M."/>
            <person name="Miller J.F."/>
            <person name="Sebaihia M."/>
            <person name="Bentley S.D."/>
            <person name="Parkhill J."/>
            <person name="Harvill E.T."/>
        </authorList>
    </citation>
    <scope>NUCLEOTIDE SEQUENCE [LARGE SCALE GENOMIC DNA]</scope>
    <source>
        <strain evidence="10 11">Bpp5</strain>
    </source>
</reference>
<dbReference type="GO" id="GO:0005737">
    <property type="term" value="C:cytoplasm"/>
    <property type="evidence" value="ECO:0007669"/>
    <property type="project" value="TreeGrafter"/>
</dbReference>
<feature type="domain" description="Peripheral subunit-binding (PSBD)" evidence="9">
    <location>
        <begin position="89"/>
        <end position="126"/>
    </location>
</feature>
<evidence type="ECO:0000256" key="7">
    <source>
        <dbReference type="RuleBase" id="RU003423"/>
    </source>
</evidence>
<dbReference type="RefSeq" id="WP_015040687.1">
    <property type="nucleotide sequence ID" value="NC_018828.1"/>
</dbReference>
<dbReference type="InterPro" id="IPR001078">
    <property type="entry name" value="2-oxoacid_DH_actylTfrase"/>
</dbReference>
<accession>K0MKX1</accession>
<evidence type="ECO:0000313" key="10">
    <source>
        <dbReference type="EMBL" id="CCJ51636.1"/>
    </source>
</evidence>
<dbReference type="PROSITE" id="PS50968">
    <property type="entry name" value="BIOTINYL_LIPOYL"/>
    <property type="match status" value="1"/>
</dbReference>
<dbReference type="EMBL" id="HE965803">
    <property type="protein sequence ID" value="CCJ51636.1"/>
    <property type="molecule type" value="Genomic_DNA"/>
</dbReference>
<dbReference type="Gene3D" id="4.10.320.10">
    <property type="entry name" value="E3-binding domain"/>
    <property type="match status" value="1"/>
</dbReference>
<dbReference type="SUPFAM" id="SSF51230">
    <property type="entry name" value="Single hybrid motif"/>
    <property type="match status" value="1"/>
</dbReference>
<dbReference type="PANTHER" id="PTHR43178">
    <property type="entry name" value="DIHYDROLIPOAMIDE ACETYLTRANSFERASE COMPONENT OF PYRUVATE DEHYDROGENASE COMPLEX"/>
    <property type="match status" value="1"/>
</dbReference>
<dbReference type="KEGG" id="bpar:BN117_4303"/>
<dbReference type="Gene3D" id="2.40.50.100">
    <property type="match status" value="1"/>
</dbReference>
<keyword evidence="4 7" id="KW-0808">Transferase</keyword>
<dbReference type="HOGENOM" id="CLU_016733_10_2_4"/>
<organism evidence="10 11">
    <name type="scientific">Bordetella parapertussis (strain Bpp5)</name>
    <dbReference type="NCBI Taxonomy" id="1208660"/>
    <lineage>
        <taxon>Bacteria</taxon>
        <taxon>Pseudomonadati</taxon>
        <taxon>Pseudomonadota</taxon>
        <taxon>Betaproteobacteria</taxon>
        <taxon>Burkholderiales</taxon>
        <taxon>Alcaligenaceae</taxon>
        <taxon>Bordetella</taxon>
    </lineage>
</organism>
<dbReference type="Gene3D" id="3.30.559.10">
    <property type="entry name" value="Chloramphenicol acetyltransferase-like domain"/>
    <property type="match status" value="1"/>
</dbReference>
<comment type="similarity">
    <text evidence="2 7">Belongs to the 2-oxoacid dehydrogenase family.</text>
</comment>
<sequence>MSQLNDLLMPKLGLTMTEGMLIEWSVTSGAEVKAGDSLFVVETDKVANEIVAQADGTLAEILVAAGETVPVGTVVARWTGPGQGADDLADAPLARRLAREAGLDLAQVSGSGPGGRIKAADVRQAPPALPVAPRDAASPAPAARASLAPAAGEQRIEASALVQSMARRMTQAKQVPHFYLSAEAEVSALLALRQRLNAQADAPRLTLNHFVIAAVARALAAMPHQNRIWNDDHIVQFQGIDVGVAVSTERGLMAPVLHGLDHASLDDIAAQSGALLGRVRAGKATREDMSGGAISISNAGMFNVTYMAPIINPPQSAILGVGSIRELFRPDEQGAPALRREMGLVLAADHRLHDGASALAFLNHVIDLLQDPYRLLRNRPHTKG</sequence>
<dbReference type="EC" id="2.3.1.-" evidence="7"/>
<dbReference type="PANTHER" id="PTHR43178:SF5">
    <property type="entry name" value="LIPOAMIDE ACYLTRANSFERASE COMPONENT OF BRANCHED-CHAIN ALPHA-KETO ACID DEHYDROGENASE COMPLEX, MITOCHONDRIAL"/>
    <property type="match status" value="1"/>
</dbReference>
<dbReference type="InterPro" id="IPR036625">
    <property type="entry name" value="E3-bd_dom_sf"/>
</dbReference>
<evidence type="ECO:0000259" key="8">
    <source>
        <dbReference type="PROSITE" id="PS50968"/>
    </source>
</evidence>
<dbReference type="InterPro" id="IPR050743">
    <property type="entry name" value="2-oxoacid_DH_E2_comp"/>
</dbReference>
<dbReference type="Proteomes" id="UP000008035">
    <property type="component" value="Chromosome"/>
</dbReference>
<dbReference type="GO" id="GO:0031405">
    <property type="term" value="F:lipoic acid binding"/>
    <property type="evidence" value="ECO:0007669"/>
    <property type="project" value="TreeGrafter"/>
</dbReference>
<dbReference type="InterPro" id="IPR004167">
    <property type="entry name" value="PSBD"/>
</dbReference>
<dbReference type="PROSITE" id="PS51826">
    <property type="entry name" value="PSBD"/>
    <property type="match status" value="1"/>
</dbReference>
<name>K0MKX1_BORPB</name>
<dbReference type="Pfam" id="PF00364">
    <property type="entry name" value="Biotin_lipoyl"/>
    <property type="match status" value="1"/>
</dbReference>
<dbReference type="Pfam" id="PF02817">
    <property type="entry name" value="E3_binding"/>
    <property type="match status" value="1"/>
</dbReference>
<comment type="subunit">
    <text evidence="3">Forms a 24-polypeptide structural core with octahedral symmetry.</text>
</comment>
<feature type="domain" description="Lipoyl-binding" evidence="8">
    <location>
        <begin position="4"/>
        <end position="79"/>
    </location>
</feature>
<dbReference type="Pfam" id="PF00198">
    <property type="entry name" value="2-oxoacid_dh"/>
    <property type="match status" value="1"/>
</dbReference>
<dbReference type="CDD" id="cd06849">
    <property type="entry name" value="lipoyl_domain"/>
    <property type="match status" value="1"/>
</dbReference>
<keyword evidence="6 7" id="KW-0012">Acyltransferase</keyword>
<keyword evidence="5 7" id="KW-0450">Lipoyl</keyword>
<dbReference type="InterPro" id="IPR023213">
    <property type="entry name" value="CAT-like_dom_sf"/>
</dbReference>
<evidence type="ECO:0000256" key="5">
    <source>
        <dbReference type="ARBA" id="ARBA00022823"/>
    </source>
</evidence>
<evidence type="ECO:0000256" key="6">
    <source>
        <dbReference type="ARBA" id="ARBA00023315"/>
    </source>
</evidence>
<dbReference type="InterPro" id="IPR011053">
    <property type="entry name" value="Single_hybrid_motif"/>
</dbReference>
<dbReference type="GO" id="GO:0016407">
    <property type="term" value="F:acetyltransferase activity"/>
    <property type="evidence" value="ECO:0007669"/>
    <property type="project" value="TreeGrafter"/>
</dbReference>
<dbReference type="InterPro" id="IPR000089">
    <property type="entry name" value="Biotin_lipoyl"/>
</dbReference>
<protein>
    <recommendedName>
        <fullName evidence="7">Dihydrolipoamide acetyltransferase component of pyruvate dehydrogenase complex</fullName>
        <ecNumber evidence="7">2.3.1.-</ecNumber>
    </recommendedName>
</protein>
<dbReference type="AlphaFoldDB" id="K0MKX1"/>
<dbReference type="SUPFAM" id="SSF52777">
    <property type="entry name" value="CoA-dependent acyltransferases"/>
    <property type="match status" value="1"/>
</dbReference>
<evidence type="ECO:0000259" key="9">
    <source>
        <dbReference type="PROSITE" id="PS51826"/>
    </source>
</evidence>
<gene>
    <name evidence="10" type="ordered locus">BN117_4303</name>
</gene>
<comment type="cofactor">
    <cofactor evidence="1 7">
        <name>(R)-lipoate</name>
        <dbReference type="ChEBI" id="CHEBI:83088"/>
    </cofactor>
</comment>
<dbReference type="PROSITE" id="PS00189">
    <property type="entry name" value="LIPOYL"/>
    <property type="match status" value="1"/>
</dbReference>
<evidence type="ECO:0000256" key="3">
    <source>
        <dbReference type="ARBA" id="ARBA00011484"/>
    </source>
</evidence>